<keyword evidence="5" id="KW-1185">Reference proteome</keyword>
<protein>
    <recommendedName>
        <fullName evidence="6">FGFR1 oncogene partner 2 homolog</fullName>
    </recommendedName>
</protein>
<comment type="similarity">
    <text evidence="1">Belongs to the SIKE family.</text>
</comment>
<name>A0A1X7UM39_AMPQE</name>
<dbReference type="EnsemblMetazoa" id="XM_003387450.3">
    <property type="protein sequence ID" value="XP_003387498.1"/>
    <property type="gene ID" value="LOC100635949"/>
</dbReference>
<dbReference type="Proteomes" id="UP000007879">
    <property type="component" value="Unassembled WGS sequence"/>
</dbReference>
<proteinExistence type="inferred from homology"/>
<dbReference type="OrthoDB" id="21214at2759"/>
<evidence type="ECO:0000313" key="5">
    <source>
        <dbReference type="Proteomes" id="UP000007879"/>
    </source>
</evidence>
<sequence>MERLLSVSKELSDKIDSNEGAMNDLLRKSETLQQTVKAMIQYQSAVQEISGGEDQPRGPPRIEFSYIRQLQQDNSELRSLLEDHQAALDMIMTKYRNQMSSFVDIKSKEDSLIQEKLSEEVRLRTDQICEMATVMYHAAKTEDSSTQLLREKISQLEYENKYLREILSVPVSSPSVELAPVKYSSSETTSGHRSSASEREREGGESSSDDSRSSTPKPYSN</sequence>
<dbReference type="EnsemblMetazoa" id="Aqu2.1.28482_001">
    <property type="protein sequence ID" value="Aqu2.1.28482_001"/>
    <property type="gene ID" value="Aqu2.1.28482"/>
</dbReference>
<keyword evidence="2" id="KW-0175">Coiled coil</keyword>
<dbReference type="AlphaFoldDB" id="A0A1X7UM39"/>
<feature type="region of interest" description="Disordered" evidence="3">
    <location>
        <begin position="176"/>
        <end position="221"/>
    </location>
</feature>
<dbReference type="InParanoid" id="A0A1X7UM39"/>
<accession>A0A1X7UM39</accession>
<dbReference type="PANTHER" id="PTHR12186:SF2">
    <property type="entry name" value="FGFR1 ONCOGENE PARTNER 2 HOMOLOG"/>
    <property type="match status" value="1"/>
</dbReference>
<dbReference type="STRING" id="400682.A0A1X7UM39"/>
<gene>
    <name evidence="4" type="primary">100635949</name>
</gene>
<feature type="compositionally biased region" description="Low complexity" evidence="3">
    <location>
        <begin position="184"/>
        <end position="194"/>
    </location>
</feature>
<dbReference type="Pfam" id="PF05769">
    <property type="entry name" value="SIKE"/>
    <property type="match status" value="1"/>
</dbReference>
<feature type="compositionally biased region" description="Basic and acidic residues" evidence="3">
    <location>
        <begin position="195"/>
        <end position="212"/>
    </location>
</feature>
<evidence type="ECO:0000313" key="4">
    <source>
        <dbReference type="EnsemblMetazoa" id="Aqu2.1.28482_001"/>
    </source>
</evidence>
<dbReference type="KEGG" id="aqu:100635949"/>
<evidence type="ECO:0008006" key="6">
    <source>
        <dbReference type="Google" id="ProtNLM"/>
    </source>
</evidence>
<reference evidence="5" key="1">
    <citation type="journal article" date="2010" name="Nature">
        <title>The Amphimedon queenslandica genome and the evolution of animal complexity.</title>
        <authorList>
            <person name="Srivastava M."/>
            <person name="Simakov O."/>
            <person name="Chapman J."/>
            <person name="Fahey B."/>
            <person name="Gauthier M.E."/>
            <person name="Mitros T."/>
            <person name="Richards G.S."/>
            <person name="Conaco C."/>
            <person name="Dacre M."/>
            <person name="Hellsten U."/>
            <person name="Larroux C."/>
            <person name="Putnam N.H."/>
            <person name="Stanke M."/>
            <person name="Adamska M."/>
            <person name="Darling A."/>
            <person name="Degnan S.M."/>
            <person name="Oakley T.H."/>
            <person name="Plachetzki D.C."/>
            <person name="Zhai Y."/>
            <person name="Adamski M."/>
            <person name="Calcino A."/>
            <person name="Cummins S.F."/>
            <person name="Goodstein D.M."/>
            <person name="Harris C."/>
            <person name="Jackson D.J."/>
            <person name="Leys S.P."/>
            <person name="Shu S."/>
            <person name="Woodcroft B.J."/>
            <person name="Vervoort M."/>
            <person name="Kosik K.S."/>
            <person name="Manning G."/>
            <person name="Degnan B.M."/>
            <person name="Rokhsar D.S."/>
        </authorList>
    </citation>
    <scope>NUCLEOTIDE SEQUENCE [LARGE SCALE GENOMIC DNA]</scope>
</reference>
<evidence type="ECO:0000256" key="1">
    <source>
        <dbReference type="ARBA" id="ARBA00005537"/>
    </source>
</evidence>
<reference evidence="4" key="2">
    <citation type="submission" date="2017-05" db="UniProtKB">
        <authorList>
            <consortium name="EnsemblMetazoa"/>
        </authorList>
    </citation>
    <scope>IDENTIFICATION</scope>
</reference>
<evidence type="ECO:0000256" key="2">
    <source>
        <dbReference type="ARBA" id="ARBA00023054"/>
    </source>
</evidence>
<organism evidence="4">
    <name type="scientific">Amphimedon queenslandica</name>
    <name type="common">Sponge</name>
    <dbReference type="NCBI Taxonomy" id="400682"/>
    <lineage>
        <taxon>Eukaryota</taxon>
        <taxon>Metazoa</taxon>
        <taxon>Porifera</taxon>
        <taxon>Demospongiae</taxon>
        <taxon>Heteroscleromorpha</taxon>
        <taxon>Haplosclerida</taxon>
        <taxon>Niphatidae</taxon>
        <taxon>Amphimedon</taxon>
    </lineage>
</organism>
<dbReference type="InterPro" id="IPR008555">
    <property type="entry name" value="SIKE"/>
</dbReference>
<dbReference type="eggNOG" id="ENOG502QSAD">
    <property type="taxonomic scope" value="Eukaryota"/>
</dbReference>
<evidence type="ECO:0000256" key="3">
    <source>
        <dbReference type="SAM" id="MobiDB-lite"/>
    </source>
</evidence>
<dbReference type="FunCoup" id="A0A1X7UM39">
    <property type="interactions" value="349"/>
</dbReference>
<dbReference type="PANTHER" id="PTHR12186">
    <property type="entry name" value="SIKE FAMILY MEMBER"/>
    <property type="match status" value="1"/>
</dbReference>